<dbReference type="InterPro" id="IPR015919">
    <property type="entry name" value="Cadherin-like_sf"/>
</dbReference>
<sequence length="138" mass="15308">MTEIKTFQVKAVDGDVGINSTISYDILKNGCDGYTCEIKIDENNGSITVGNVDREEVGDTIQVTLNAIEQDDNSSTPLSVVFLIEDQDDNIPSITFDGKTMDRVEIQKDENYVGSIIDFDVTDMDLVRFLPFSLISEI</sequence>
<keyword evidence="1" id="KW-0106">Calcium</keyword>
<dbReference type="SUPFAM" id="SSF49313">
    <property type="entry name" value="Cadherin-like"/>
    <property type="match status" value="1"/>
</dbReference>
<evidence type="ECO:0000256" key="1">
    <source>
        <dbReference type="PROSITE-ProRule" id="PRU00043"/>
    </source>
</evidence>
<dbReference type="EMBL" id="JABFTP020000103">
    <property type="protein sequence ID" value="KAL3278007.1"/>
    <property type="molecule type" value="Genomic_DNA"/>
</dbReference>
<dbReference type="AlphaFoldDB" id="A0ABD2NHZ6"/>
<dbReference type="Gene3D" id="2.60.40.60">
    <property type="entry name" value="Cadherins"/>
    <property type="match status" value="1"/>
</dbReference>
<name>A0ABD2NHZ6_9CUCU</name>
<keyword evidence="4" id="KW-1185">Reference proteome</keyword>
<accession>A0ABD2NHZ6</accession>
<organism evidence="3 4">
    <name type="scientific">Cryptolaemus montrouzieri</name>
    <dbReference type="NCBI Taxonomy" id="559131"/>
    <lineage>
        <taxon>Eukaryota</taxon>
        <taxon>Metazoa</taxon>
        <taxon>Ecdysozoa</taxon>
        <taxon>Arthropoda</taxon>
        <taxon>Hexapoda</taxon>
        <taxon>Insecta</taxon>
        <taxon>Pterygota</taxon>
        <taxon>Neoptera</taxon>
        <taxon>Endopterygota</taxon>
        <taxon>Coleoptera</taxon>
        <taxon>Polyphaga</taxon>
        <taxon>Cucujiformia</taxon>
        <taxon>Coccinelloidea</taxon>
        <taxon>Coccinellidae</taxon>
        <taxon>Scymninae</taxon>
        <taxon>Scymnini</taxon>
        <taxon>Cryptolaemus</taxon>
    </lineage>
</organism>
<evidence type="ECO:0000313" key="3">
    <source>
        <dbReference type="EMBL" id="KAL3278007.1"/>
    </source>
</evidence>
<feature type="domain" description="Cadherin" evidence="2">
    <location>
        <begin position="2"/>
        <end position="94"/>
    </location>
</feature>
<gene>
    <name evidence="3" type="ORF">HHI36_013349</name>
</gene>
<protein>
    <recommendedName>
        <fullName evidence="2">Cadherin domain-containing protein</fullName>
    </recommendedName>
</protein>
<dbReference type="PROSITE" id="PS50268">
    <property type="entry name" value="CADHERIN_2"/>
    <property type="match status" value="1"/>
</dbReference>
<dbReference type="InterPro" id="IPR002126">
    <property type="entry name" value="Cadherin-like_dom"/>
</dbReference>
<dbReference type="SMART" id="SM00112">
    <property type="entry name" value="CA"/>
    <property type="match status" value="1"/>
</dbReference>
<dbReference type="Proteomes" id="UP001516400">
    <property type="component" value="Unassembled WGS sequence"/>
</dbReference>
<proteinExistence type="predicted"/>
<dbReference type="CDD" id="cd11304">
    <property type="entry name" value="Cadherin_repeat"/>
    <property type="match status" value="1"/>
</dbReference>
<evidence type="ECO:0000259" key="2">
    <source>
        <dbReference type="PROSITE" id="PS50268"/>
    </source>
</evidence>
<evidence type="ECO:0000313" key="4">
    <source>
        <dbReference type="Proteomes" id="UP001516400"/>
    </source>
</evidence>
<reference evidence="3 4" key="1">
    <citation type="journal article" date="2021" name="BMC Biol.">
        <title>Horizontally acquired antibacterial genes associated with adaptive radiation of ladybird beetles.</title>
        <authorList>
            <person name="Li H.S."/>
            <person name="Tang X.F."/>
            <person name="Huang Y.H."/>
            <person name="Xu Z.Y."/>
            <person name="Chen M.L."/>
            <person name="Du X.Y."/>
            <person name="Qiu B.Y."/>
            <person name="Chen P.T."/>
            <person name="Zhang W."/>
            <person name="Slipinski A."/>
            <person name="Escalona H.E."/>
            <person name="Waterhouse R.M."/>
            <person name="Zwick A."/>
            <person name="Pang H."/>
        </authorList>
    </citation>
    <scope>NUCLEOTIDE SEQUENCE [LARGE SCALE GENOMIC DNA]</scope>
    <source>
        <strain evidence="3">SYSU2018</strain>
    </source>
</reference>
<comment type="caution">
    <text evidence="3">The sequence shown here is derived from an EMBL/GenBank/DDBJ whole genome shotgun (WGS) entry which is preliminary data.</text>
</comment>
<dbReference type="GO" id="GO:0005509">
    <property type="term" value="F:calcium ion binding"/>
    <property type="evidence" value="ECO:0007669"/>
    <property type="project" value="UniProtKB-UniRule"/>
</dbReference>